<name>A0A919P0Z7_9CELL</name>
<keyword evidence="3" id="KW-1185">Reference proteome</keyword>
<dbReference type="AlphaFoldDB" id="A0A919P0Z7"/>
<dbReference type="EMBL" id="BONK01000006">
    <property type="protein sequence ID" value="GIG21303.1"/>
    <property type="molecule type" value="Genomic_DNA"/>
</dbReference>
<dbReference type="RefSeq" id="WP_203752626.1">
    <property type="nucleotide sequence ID" value="NZ_BONK01000006.1"/>
</dbReference>
<dbReference type="Proteomes" id="UP000632740">
    <property type="component" value="Unassembled WGS sequence"/>
</dbReference>
<protein>
    <submittedName>
        <fullName evidence="2">Uncharacterized protein</fullName>
    </submittedName>
</protein>
<organism evidence="2 3">
    <name type="scientific">Cellulomonas chitinilytica</name>
    <dbReference type="NCBI Taxonomy" id="398759"/>
    <lineage>
        <taxon>Bacteria</taxon>
        <taxon>Bacillati</taxon>
        <taxon>Actinomycetota</taxon>
        <taxon>Actinomycetes</taxon>
        <taxon>Micrococcales</taxon>
        <taxon>Cellulomonadaceae</taxon>
        <taxon>Cellulomonas</taxon>
    </lineage>
</organism>
<gene>
    <name evidence="2" type="ORF">Cch01nite_20270</name>
</gene>
<reference evidence="2" key="1">
    <citation type="submission" date="2021-01" db="EMBL/GenBank/DDBJ databases">
        <title>Whole genome shotgun sequence of Cellulomonas chitinilytica NBRC 110799.</title>
        <authorList>
            <person name="Komaki H."/>
            <person name="Tamura T."/>
        </authorList>
    </citation>
    <scope>NUCLEOTIDE SEQUENCE</scope>
    <source>
        <strain evidence="2">NBRC 110799</strain>
    </source>
</reference>
<evidence type="ECO:0000256" key="1">
    <source>
        <dbReference type="SAM" id="MobiDB-lite"/>
    </source>
</evidence>
<evidence type="ECO:0000313" key="3">
    <source>
        <dbReference type="Proteomes" id="UP000632740"/>
    </source>
</evidence>
<evidence type="ECO:0000313" key="2">
    <source>
        <dbReference type="EMBL" id="GIG21303.1"/>
    </source>
</evidence>
<feature type="compositionally biased region" description="Basic and acidic residues" evidence="1">
    <location>
        <begin position="1"/>
        <end position="10"/>
    </location>
</feature>
<sequence length="65" mass="6698">MTDDQLRPPPREVVPGGAPDPVIATAPTAPPPPPEGEYAPELGDEDDHDSLRPTSYPPVSGGGIT</sequence>
<feature type="region of interest" description="Disordered" evidence="1">
    <location>
        <begin position="1"/>
        <end position="65"/>
    </location>
</feature>
<accession>A0A919P0Z7</accession>
<comment type="caution">
    <text evidence="2">The sequence shown here is derived from an EMBL/GenBank/DDBJ whole genome shotgun (WGS) entry which is preliminary data.</text>
</comment>
<proteinExistence type="predicted"/>